<dbReference type="SUPFAM" id="SSF55895">
    <property type="entry name" value="Ribonuclease Rh-like"/>
    <property type="match status" value="1"/>
</dbReference>
<dbReference type="Gene3D" id="3.90.730.10">
    <property type="entry name" value="Ribonuclease T2-like"/>
    <property type="match status" value="1"/>
</dbReference>
<dbReference type="PANTHER" id="PTHR11240">
    <property type="entry name" value="RIBONUCLEASE T2"/>
    <property type="match status" value="1"/>
</dbReference>
<comment type="similarity">
    <text evidence="1 2">Belongs to the RNase T2 family.</text>
</comment>
<keyword evidence="3" id="KW-0472">Membrane</keyword>
<evidence type="ECO:0000256" key="3">
    <source>
        <dbReference type="SAM" id="Phobius"/>
    </source>
</evidence>
<gene>
    <name evidence="4" type="ORF">Bandiella_00383</name>
</gene>
<evidence type="ECO:0000256" key="2">
    <source>
        <dbReference type="RuleBase" id="RU004328"/>
    </source>
</evidence>
<dbReference type="InterPro" id="IPR036430">
    <property type="entry name" value="RNase_T2-like_sf"/>
</dbReference>
<keyword evidence="3" id="KW-1133">Transmembrane helix</keyword>
<dbReference type="InterPro" id="IPR033130">
    <property type="entry name" value="RNase_T2_His_AS_2"/>
</dbReference>
<dbReference type="EMBL" id="CP110820">
    <property type="protein sequence ID" value="WPX96274.1"/>
    <property type="molecule type" value="Genomic_DNA"/>
</dbReference>
<proteinExistence type="inferred from homology"/>
<dbReference type="InterPro" id="IPR001568">
    <property type="entry name" value="RNase_T2-like"/>
</dbReference>
<sequence length="255" mass="29107">MSIATIKSREPKNNKFLYILFLLLSGALILVLHNFSIAQSNITKNAESGKFDYYVFAQAWYPTFCKGRPKGGCDDLSNYMKTDLAPHGLWPNLESKNHTTSYNTSCVKSPGCRDDYTCTMDAETIGPEVLAKIQNMMPTSLMNHEWKKHGTCTGLNQKEYFETILTLQNSHATPDFIKYNIGEYVTFNNIAQAFGGEKMVNIICKRKNKKQYLVEVHHFLDKNLTTIEKKYNATNNCKKNEEIYIATAESHKPIF</sequence>
<dbReference type="Pfam" id="PF00445">
    <property type="entry name" value="Ribonuclease_T2"/>
    <property type="match status" value="1"/>
</dbReference>
<keyword evidence="5" id="KW-1185">Reference proteome</keyword>
<feature type="transmembrane region" description="Helical" evidence="3">
    <location>
        <begin position="16"/>
        <end position="35"/>
    </location>
</feature>
<protein>
    <submittedName>
        <fullName evidence="4">Ribonuclease T superfamily protein</fullName>
    </submittedName>
</protein>
<keyword evidence="3" id="KW-0812">Transmembrane</keyword>
<accession>A0ABZ0UKM7</accession>
<reference evidence="4 5" key="1">
    <citation type="submission" date="2022-11" db="EMBL/GenBank/DDBJ databases">
        <title>Host association and intracellularity evolved multiple times independently in the Rickettsiales.</title>
        <authorList>
            <person name="Castelli M."/>
            <person name="Nardi T."/>
            <person name="Gammuto L."/>
            <person name="Bellinzona G."/>
            <person name="Sabaneyeva E."/>
            <person name="Potekhin A."/>
            <person name="Serra V."/>
            <person name="Petroni G."/>
            <person name="Sassera D."/>
        </authorList>
    </citation>
    <scope>NUCLEOTIDE SEQUENCE [LARGE SCALE GENOMIC DNA]</scope>
    <source>
        <strain evidence="4 5">NDG2</strain>
    </source>
</reference>
<dbReference type="Proteomes" id="UP001327219">
    <property type="component" value="Chromosome"/>
</dbReference>
<evidence type="ECO:0000313" key="5">
    <source>
        <dbReference type="Proteomes" id="UP001327219"/>
    </source>
</evidence>
<evidence type="ECO:0000256" key="1">
    <source>
        <dbReference type="ARBA" id="ARBA00007469"/>
    </source>
</evidence>
<dbReference type="PROSITE" id="PS00531">
    <property type="entry name" value="RNASE_T2_2"/>
    <property type="match status" value="1"/>
</dbReference>
<dbReference type="PANTHER" id="PTHR11240:SF22">
    <property type="entry name" value="RIBONUCLEASE T2"/>
    <property type="match status" value="1"/>
</dbReference>
<name>A0ABZ0UKM7_9RICK</name>
<organism evidence="4 5">
    <name type="scientific">Candidatus Bandiella euplotis</name>
    <dbReference type="NCBI Taxonomy" id="1664265"/>
    <lineage>
        <taxon>Bacteria</taxon>
        <taxon>Pseudomonadati</taxon>
        <taxon>Pseudomonadota</taxon>
        <taxon>Alphaproteobacteria</taxon>
        <taxon>Rickettsiales</taxon>
        <taxon>Candidatus Midichloriaceae</taxon>
        <taxon>Candidatus Bandiella</taxon>
    </lineage>
</organism>
<dbReference type="RefSeq" id="WP_323733139.1">
    <property type="nucleotide sequence ID" value="NZ_CP110820.1"/>
</dbReference>
<evidence type="ECO:0000313" key="4">
    <source>
        <dbReference type="EMBL" id="WPX96274.1"/>
    </source>
</evidence>